<dbReference type="InterPro" id="IPR000095">
    <property type="entry name" value="CRIB_dom"/>
</dbReference>
<feature type="compositionally biased region" description="Polar residues" evidence="1">
    <location>
        <begin position="44"/>
        <end position="54"/>
    </location>
</feature>
<comment type="caution">
    <text evidence="3">The sequence shown here is derived from an EMBL/GenBank/DDBJ whole genome shotgun (WGS) entry which is preliminary data.</text>
</comment>
<keyword evidence="4" id="KW-1185">Reference proteome</keyword>
<reference evidence="3 4" key="1">
    <citation type="journal article" date="2022" name="Cell">
        <title>Repeat-based holocentromeres influence genome architecture and karyotype evolution.</title>
        <authorList>
            <person name="Hofstatter P.G."/>
            <person name="Thangavel G."/>
            <person name="Lux T."/>
            <person name="Neumann P."/>
            <person name="Vondrak T."/>
            <person name="Novak P."/>
            <person name="Zhang M."/>
            <person name="Costa L."/>
            <person name="Castellani M."/>
            <person name="Scott A."/>
            <person name="Toegelov H."/>
            <person name="Fuchs J."/>
            <person name="Mata-Sucre Y."/>
            <person name="Dias Y."/>
            <person name="Vanzela A.L.L."/>
            <person name="Huettel B."/>
            <person name="Almeida C.C.S."/>
            <person name="Simkova H."/>
            <person name="Souza G."/>
            <person name="Pedrosa-Harand A."/>
            <person name="Macas J."/>
            <person name="Mayer K.F.X."/>
            <person name="Houben A."/>
            <person name="Marques A."/>
        </authorList>
    </citation>
    <scope>NUCLEOTIDE SEQUENCE [LARGE SCALE GENOMIC DNA]</scope>
    <source>
        <strain evidence="3">RhyTen1mFocal</strain>
    </source>
</reference>
<dbReference type="AlphaFoldDB" id="A0AAD5ZDI8"/>
<feature type="compositionally biased region" description="Basic and acidic residues" evidence="1">
    <location>
        <begin position="84"/>
        <end position="94"/>
    </location>
</feature>
<feature type="compositionally biased region" description="Polar residues" evidence="1">
    <location>
        <begin position="62"/>
        <end position="83"/>
    </location>
</feature>
<feature type="compositionally biased region" description="Low complexity" evidence="1">
    <location>
        <begin position="126"/>
        <end position="135"/>
    </location>
</feature>
<feature type="domain" description="CRIB" evidence="2">
    <location>
        <begin position="28"/>
        <end position="41"/>
    </location>
</feature>
<dbReference type="Pfam" id="PF00786">
    <property type="entry name" value="PBD"/>
    <property type="match status" value="1"/>
</dbReference>
<dbReference type="PROSITE" id="PS50108">
    <property type="entry name" value="CRIB"/>
    <property type="match status" value="1"/>
</dbReference>
<dbReference type="InterPro" id="IPR036936">
    <property type="entry name" value="CRIB_dom_sf"/>
</dbReference>
<organism evidence="3 4">
    <name type="scientific">Rhynchospora tenuis</name>
    <dbReference type="NCBI Taxonomy" id="198213"/>
    <lineage>
        <taxon>Eukaryota</taxon>
        <taxon>Viridiplantae</taxon>
        <taxon>Streptophyta</taxon>
        <taxon>Embryophyta</taxon>
        <taxon>Tracheophyta</taxon>
        <taxon>Spermatophyta</taxon>
        <taxon>Magnoliopsida</taxon>
        <taxon>Liliopsida</taxon>
        <taxon>Poales</taxon>
        <taxon>Cyperaceae</taxon>
        <taxon>Cyperoideae</taxon>
        <taxon>Rhynchosporeae</taxon>
        <taxon>Rhynchospora</taxon>
    </lineage>
</organism>
<dbReference type="Proteomes" id="UP001210211">
    <property type="component" value="Unassembled WGS sequence"/>
</dbReference>
<proteinExistence type="predicted"/>
<dbReference type="Gene3D" id="3.90.810.10">
    <property type="entry name" value="CRIB domain"/>
    <property type="match status" value="1"/>
</dbReference>
<dbReference type="EMBL" id="JAMRDG010000002">
    <property type="protein sequence ID" value="KAJ3691494.1"/>
    <property type="molecule type" value="Genomic_DNA"/>
</dbReference>
<dbReference type="SMART" id="SM00285">
    <property type="entry name" value="PBD"/>
    <property type="match status" value="1"/>
</dbReference>
<evidence type="ECO:0000313" key="3">
    <source>
        <dbReference type="EMBL" id="KAJ3691494.1"/>
    </source>
</evidence>
<gene>
    <name evidence="3" type="ORF">LUZ61_020658</name>
</gene>
<feature type="region of interest" description="Disordered" evidence="1">
    <location>
        <begin position="44"/>
        <end position="199"/>
    </location>
</feature>
<dbReference type="CDD" id="cd00132">
    <property type="entry name" value="CRIB"/>
    <property type="match status" value="1"/>
</dbReference>
<name>A0AAD5ZDI8_9POAL</name>
<evidence type="ECO:0000313" key="4">
    <source>
        <dbReference type="Proteomes" id="UP001210211"/>
    </source>
</evidence>
<dbReference type="PANTHER" id="PTHR46325">
    <property type="entry name" value="CRIB DOMAIN-CONTAINING PROTEIN RIC8"/>
    <property type="match status" value="1"/>
</dbReference>
<evidence type="ECO:0000259" key="2">
    <source>
        <dbReference type="PROSITE" id="PS50108"/>
    </source>
</evidence>
<dbReference type="PANTHER" id="PTHR46325:SF20">
    <property type="entry name" value="CRIB DOMAIN-CONTAINING PROTEIN RIC10"/>
    <property type="match status" value="1"/>
</dbReference>
<evidence type="ECO:0000256" key="1">
    <source>
        <dbReference type="SAM" id="MobiDB-lite"/>
    </source>
</evidence>
<sequence>METKMKGLLKGLRYISQIFDSKEAEMQIGYPTDVKHVAHIGWDSQNQASTNGPSWMTEYKSGEQTPHGTGQTNWPSSGYSNDYQGRELTQDKQPARPPRRNSSGDAASPKYDMQASSRQTQRRHSASSTTAGTSGEPDAPAVPKQSRRRKPKGSGISSGKSKSKGMVAAQELEVDEESAMTGTGAARPQMITGRGDGYF</sequence>
<protein>
    <recommendedName>
        <fullName evidence="2">CRIB domain-containing protein</fullName>
    </recommendedName>
</protein>
<accession>A0AAD5ZDI8</accession>